<dbReference type="Pfam" id="PF00353">
    <property type="entry name" value="HemolysinCabind"/>
    <property type="match status" value="3"/>
</dbReference>
<evidence type="ECO:0000256" key="5">
    <source>
        <dbReference type="ARBA" id="ARBA00022737"/>
    </source>
</evidence>
<feature type="domain" description="Peptidase metallopeptidase" evidence="7">
    <location>
        <begin position="391"/>
        <end position="545"/>
    </location>
</feature>
<organism evidence="8 9">
    <name type="scientific">Lutibaculum baratangense AMV1</name>
    <dbReference type="NCBI Taxonomy" id="631454"/>
    <lineage>
        <taxon>Bacteria</taxon>
        <taxon>Pseudomonadati</taxon>
        <taxon>Pseudomonadota</taxon>
        <taxon>Alphaproteobacteria</taxon>
        <taxon>Hyphomicrobiales</taxon>
        <taxon>Tepidamorphaceae</taxon>
        <taxon>Lutibaculum</taxon>
    </lineage>
</organism>
<dbReference type="Proteomes" id="UP000017819">
    <property type="component" value="Unassembled WGS sequence"/>
</dbReference>
<evidence type="ECO:0000256" key="2">
    <source>
        <dbReference type="ARBA" id="ARBA00004613"/>
    </source>
</evidence>
<dbReference type="EMBL" id="AWXZ01000018">
    <property type="protein sequence ID" value="ESR25657.1"/>
    <property type="molecule type" value="Genomic_DNA"/>
</dbReference>
<dbReference type="InterPro" id="IPR001343">
    <property type="entry name" value="Hemolysn_Ca-bd"/>
</dbReference>
<evidence type="ECO:0000256" key="1">
    <source>
        <dbReference type="ARBA" id="ARBA00001913"/>
    </source>
</evidence>
<proteinExistence type="inferred from homology"/>
<dbReference type="InterPro" id="IPR018511">
    <property type="entry name" value="Hemolysin-typ_Ca-bd_CS"/>
</dbReference>
<dbReference type="InterPro" id="IPR006026">
    <property type="entry name" value="Peptidase_Metallo"/>
</dbReference>
<evidence type="ECO:0000256" key="4">
    <source>
        <dbReference type="ARBA" id="ARBA00022525"/>
    </source>
</evidence>
<dbReference type="GO" id="GO:0005615">
    <property type="term" value="C:extracellular space"/>
    <property type="evidence" value="ECO:0007669"/>
    <property type="project" value="InterPro"/>
</dbReference>
<evidence type="ECO:0000256" key="6">
    <source>
        <dbReference type="SAM" id="MobiDB-lite"/>
    </source>
</evidence>
<dbReference type="SUPFAM" id="SSF51120">
    <property type="entry name" value="beta-Roll"/>
    <property type="match status" value="2"/>
</dbReference>
<dbReference type="SMART" id="SM00235">
    <property type="entry name" value="ZnMc"/>
    <property type="match status" value="1"/>
</dbReference>
<gene>
    <name evidence="8" type="ORF">N177_1490</name>
</gene>
<dbReference type="AlphaFoldDB" id="V4R0X2"/>
<feature type="compositionally biased region" description="Basic residues" evidence="6">
    <location>
        <begin position="884"/>
        <end position="897"/>
    </location>
</feature>
<reference evidence="8 9" key="1">
    <citation type="journal article" date="2014" name="Genome Announc.">
        <title>Draft Genome Sequence of Lutibaculum baratangense Strain AMV1T, Isolated from a Mud Volcano in Andamans, India.</title>
        <authorList>
            <person name="Singh A."/>
            <person name="Sreenivas A."/>
            <person name="Sathyanarayana Reddy G."/>
            <person name="Pinnaka A.K."/>
            <person name="Shivaji S."/>
        </authorList>
    </citation>
    <scope>NUCLEOTIDE SEQUENCE [LARGE SCALE GENOMIC DNA]</scope>
    <source>
        <strain evidence="8 9">AMV1</strain>
    </source>
</reference>
<comment type="similarity">
    <text evidence="3">Belongs to the peptidase M10B family.</text>
</comment>
<dbReference type="GO" id="GO:0006508">
    <property type="term" value="P:proteolysis"/>
    <property type="evidence" value="ECO:0007669"/>
    <property type="project" value="InterPro"/>
</dbReference>
<protein>
    <recommendedName>
        <fullName evidence="7">Peptidase metallopeptidase domain-containing protein</fullName>
    </recommendedName>
</protein>
<evidence type="ECO:0000313" key="9">
    <source>
        <dbReference type="Proteomes" id="UP000017819"/>
    </source>
</evidence>
<evidence type="ECO:0000256" key="3">
    <source>
        <dbReference type="ARBA" id="ARBA00009490"/>
    </source>
</evidence>
<dbReference type="Gene3D" id="3.40.390.10">
    <property type="entry name" value="Collagenase (Catalytic Domain)"/>
    <property type="match status" value="1"/>
</dbReference>
<comment type="subcellular location">
    <subcellularLocation>
        <location evidence="2">Secreted</location>
    </subcellularLocation>
</comment>
<dbReference type="eggNOG" id="COG2931">
    <property type="taxonomic scope" value="Bacteria"/>
</dbReference>
<dbReference type="GO" id="GO:0008237">
    <property type="term" value="F:metallopeptidase activity"/>
    <property type="evidence" value="ECO:0007669"/>
    <property type="project" value="InterPro"/>
</dbReference>
<dbReference type="PATRIC" id="fig|631454.5.peg.1472"/>
<feature type="region of interest" description="Disordered" evidence="6">
    <location>
        <begin position="865"/>
        <end position="947"/>
    </location>
</feature>
<sequence>MGIWQGGFEEWLGDGATGESEGADLEDLKNRFADGGSDLDRWAGLTALTGGLHSRFWHPDEPAAAGDTLLEVLAKYRDLLASQTASAEEAFDWERPQLLADDFRDLLQSSTGTLDDDGLLRVWTGFRSLLDEIEDLVVGDRPANDPLAQGWQTFTNLLDAIEDLFESARSPDAAGSAGPLTDTASTSSEADDDATTGIFDPAAGLLAISDPKAAELGPYDAPIGSLDAAPISKSGPNEGTGITSSPTVAIGLDGYTNGDISFAGERDSFSITLEAGKTYSIYLFGNSAGNTNSLADTVLRVYDDAALTNQIAFNDDGAKGSGQGFYYLNSYLDFSPSTTGTYYLEAADFGDDGTGQYSIIVEDMTVNQPTDAVDWGVNVYDPNIRVYFANAGETYDGTTSLGWDPYMIDASMHGLETMASYTAELTVTRTLNPADANLFLVTYNASDGSSGSFGPSGTLGANVGKWNLQSSSFLAPGLYTNNWDPGNGAYHTLIHEFGHALGLAHAHDIGGISPVMNGVTSSTGDYGDFDFNHGAFTIMGYNYRGDTNGSAPGGTAPSLLDRYGFALGPSTLDVANLQARYGASTTMNSGDSTFTIVDANVDGTGFRTIHDVGGNDTFQYTGNKNATIDLRAATLLYEEGGAGYVSFVEGVFGGLTIAHGTVIENAVGGSGNDRITGNAADNVLTGNAGNDTIAGGADNDTLIGGAGADVLGGGAGVDTANYASSGAAVQVSLQNGTGSGGDAEGDTLYSIENLVGSSFGDILVGHGGANALYGLAGNDTLIGGAGADILAGGGGVDTANYASSGAAVQVSLEAGTATGGHAAGDVLYSIENLVGSNFGDRLTGDAGGNLLFGLGGNDTLIGGAATTRSSAAPEPMSSAAARGSTRRTTPRPARPSRFRCTQARGPAATPPAIRSTPSRTSWPRISETSWPATAPRTRSTAAAATTP</sequence>
<dbReference type="GO" id="GO:0005509">
    <property type="term" value="F:calcium ion binding"/>
    <property type="evidence" value="ECO:0007669"/>
    <property type="project" value="InterPro"/>
</dbReference>
<dbReference type="STRING" id="631454.N177_1490"/>
<feature type="region of interest" description="Disordered" evidence="6">
    <location>
        <begin position="169"/>
        <end position="194"/>
    </location>
</feature>
<comment type="caution">
    <text evidence="8">The sequence shown here is derived from an EMBL/GenBank/DDBJ whole genome shotgun (WGS) entry which is preliminary data.</text>
</comment>
<dbReference type="SUPFAM" id="SSF55486">
    <property type="entry name" value="Metalloproteases ('zincins'), catalytic domain"/>
    <property type="match status" value="1"/>
</dbReference>
<dbReference type="Gene3D" id="2.150.10.10">
    <property type="entry name" value="Serralysin-like metalloprotease, C-terminal"/>
    <property type="match status" value="2"/>
</dbReference>
<name>V4R0X2_9HYPH</name>
<evidence type="ECO:0000313" key="8">
    <source>
        <dbReference type="EMBL" id="ESR25657.1"/>
    </source>
</evidence>
<dbReference type="OrthoDB" id="733404at2"/>
<keyword evidence="9" id="KW-1185">Reference proteome</keyword>
<dbReference type="GO" id="GO:0008270">
    <property type="term" value="F:zinc ion binding"/>
    <property type="evidence" value="ECO:0007669"/>
    <property type="project" value="InterPro"/>
</dbReference>
<feature type="compositionally biased region" description="Polar residues" evidence="6">
    <location>
        <begin position="915"/>
        <end position="930"/>
    </location>
</feature>
<dbReference type="InterPro" id="IPR013858">
    <property type="entry name" value="Peptidase_M10B_C"/>
</dbReference>
<dbReference type="PRINTS" id="PR00313">
    <property type="entry name" value="CABNDNGRPT"/>
</dbReference>
<comment type="cofactor">
    <cofactor evidence="1">
        <name>Ca(2+)</name>
        <dbReference type="ChEBI" id="CHEBI:29108"/>
    </cofactor>
</comment>
<evidence type="ECO:0000259" key="7">
    <source>
        <dbReference type="SMART" id="SM00235"/>
    </source>
</evidence>
<accession>V4R0X2</accession>
<feature type="compositionally biased region" description="Low complexity" evidence="6">
    <location>
        <begin position="931"/>
        <end position="947"/>
    </location>
</feature>
<keyword evidence="5" id="KW-0677">Repeat</keyword>
<dbReference type="InterPro" id="IPR024079">
    <property type="entry name" value="MetalloPept_cat_dom_sf"/>
</dbReference>
<dbReference type="Pfam" id="PF08548">
    <property type="entry name" value="Peptidase_M10_C"/>
    <property type="match status" value="1"/>
</dbReference>
<dbReference type="Gene3D" id="2.60.120.380">
    <property type="match status" value="1"/>
</dbReference>
<dbReference type="InterPro" id="IPR011049">
    <property type="entry name" value="Serralysin-like_metalloprot_C"/>
</dbReference>
<keyword evidence="4" id="KW-0964">Secreted</keyword>
<dbReference type="PROSITE" id="PS00330">
    <property type="entry name" value="HEMOLYSIN_CALCIUM"/>
    <property type="match status" value="1"/>
</dbReference>
<feature type="compositionally biased region" description="Low complexity" evidence="6">
    <location>
        <begin position="869"/>
        <end position="883"/>
    </location>
</feature>